<evidence type="ECO:0000256" key="4">
    <source>
        <dbReference type="ARBA" id="ARBA00022833"/>
    </source>
</evidence>
<dbReference type="GO" id="GO:0003677">
    <property type="term" value="F:DNA binding"/>
    <property type="evidence" value="ECO:0007669"/>
    <property type="project" value="UniProtKB-KW"/>
</dbReference>
<dbReference type="STRING" id="74649.A0A2P6RA62"/>
<dbReference type="Pfam" id="PF14372">
    <property type="entry name" value="hAT-like_RNase-H"/>
    <property type="match status" value="1"/>
</dbReference>
<dbReference type="OMA" id="QATEMRT"/>
<dbReference type="Gramene" id="PRQ43327">
    <property type="protein sequence ID" value="PRQ43327"/>
    <property type="gene ID" value="RchiOBHm_Chr3g0467291"/>
</dbReference>
<evidence type="ECO:0000313" key="11">
    <source>
        <dbReference type="Proteomes" id="UP000238479"/>
    </source>
</evidence>
<keyword evidence="3" id="KW-0863">Zinc-finger</keyword>
<dbReference type="InterPro" id="IPR008906">
    <property type="entry name" value="HATC_C_dom"/>
</dbReference>
<evidence type="ECO:0000259" key="9">
    <source>
        <dbReference type="Pfam" id="PF14372"/>
    </source>
</evidence>
<gene>
    <name evidence="10" type="ORF">RchiOBHm_Chr3g0467291</name>
</gene>
<evidence type="ECO:0000256" key="2">
    <source>
        <dbReference type="ARBA" id="ARBA00022723"/>
    </source>
</evidence>
<dbReference type="SUPFAM" id="SSF53098">
    <property type="entry name" value="Ribonuclease H-like"/>
    <property type="match status" value="1"/>
</dbReference>
<dbReference type="GO" id="GO:0008270">
    <property type="term" value="F:zinc ion binding"/>
    <property type="evidence" value="ECO:0007669"/>
    <property type="project" value="UniProtKB-KW"/>
</dbReference>
<feature type="domain" description="hAT-like transposase RNase-H fold" evidence="9">
    <location>
        <begin position="237"/>
        <end position="348"/>
    </location>
</feature>
<evidence type="ECO:0000256" key="5">
    <source>
        <dbReference type="ARBA" id="ARBA00023125"/>
    </source>
</evidence>
<feature type="compositionally biased region" description="Low complexity" evidence="7">
    <location>
        <begin position="360"/>
        <end position="379"/>
    </location>
</feature>
<keyword evidence="6" id="KW-0539">Nucleus</keyword>
<feature type="region of interest" description="Disordered" evidence="7">
    <location>
        <begin position="514"/>
        <end position="549"/>
    </location>
</feature>
<sequence length="549" mass="62121">MVLTAHFIDIDWKMHKRVINFCVIQNHQGATIGKLIESCLVQWGIEKVMCLTVDNASANKSALEWLVSRMNNSASYEQILSGKYMHVRCTAHITNLIVGHGLKRLQKSVLAIRNAVKFVRSSPKRLDFFKKTVEREKIPCKGLVCLDVPTRWNSTYLMMEASLKFKKAFTLMAEDEDSSFANYFKEPDEEYDEDGNLIPSKNKRNRVGPPQVEDWQKAEVFVEFLRVFYDVTLRVSASLHPTVHTTFHDVITMEKNIDNMLLGPQMPTGSETEIILIDMAANMRSRWFKYYGSFHEINHMVIIGLVLDARFKLKNVTHTFQTEGLDDDEVQRRTLEIKTLLFALYDQYVMVVDGGRHLQRQQSPGSSSSTLTSRSNHSRGGVRGQLLNNWKKVVQESSEAVIAHEVDQYLDAPLDPTDDEDCFDILCWWKINGCKFPVLAAIARDVLGIQTSTVASESCFSTGGRVIDCFRSSLTPRTVEGLICMQNWLLGDDIAEVVDDCSIENLEFYEEVEQEHESTASSKTNVCPAPNPRAKGKGKLGAASNVIDV</sequence>
<organism evidence="10 11">
    <name type="scientific">Rosa chinensis</name>
    <name type="common">China rose</name>
    <dbReference type="NCBI Taxonomy" id="74649"/>
    <lineage>
        <taxon>Eukaryota</taxon>
        <taxon>Viridiplantae</taxon>
        <taxon>Streptophyta</taxon>
        <taxon>Embryophyta</taxon>
        <taxon>Tracheophyta</taxon>
        <taxon>Spermatophyta</taxon>
        <taxon>Magnoliopsida</taxon>
        <taxon>eudicotyledons</taxon>
        <taxon>Gunneridae</taxon>
        <taxon>Pentapetalae</taxon>
        <taxon>rosids</taxon>
        <taxon>fabids</taxon>
        <taxon>Rosales</taxon>
        <taxon>Rosaceae</taxon>
        <taxon>Rosoideae</taxon>
        <taxon>Rosoideae incertae sedis</taxon>
        <taxon>Rosa</taxon>
    </lineage>
</organism>
<dbReference type="GO" id="GO:0046983">
    <property type="term" value="F:protein dimerization activity"/>
    <property type="evidence" value="ECO:0007669"/>
    <property type="project" value="InterPro"/>
</dbReference>
<evidence type="ECO:0000259" key="8">
    <source>
        <dbReference type="Pfam" id="PF05699"/>
    </source>
</evidence>
<name>A0A2P6RA62_ROSCH</name>
<dbReference type="EMBL" id="PDCK01000041">
    <property type="protein sequence ID" value="PRQ43327.1"/>
    <property type="molecule type" value="Genomic_DNA"/>
</dbReference>
<evidence type="ECO:0000256" key="3">
    <source>
        <dbReference type="ARBA" id="ARBA00022771"/>
    </source>
</evidence>
<dbReference type="InterPro" id="IPR052035">
    <property type="entry name" value="ZnF_BED_domain_contain"/>
</dbReference>
<evidence type="ECO:0000313" key="10">
    <source>
        <dbReference type="EMBL" id="PRQ43327.1"/>
    </source>
</evidence>
<evidence type="ECO:0000256" key="7">
    <source>
        <dbReference type="SAM" id="MobiDB-lite"/>
    </source>
</evidence>
<feature type="region of interest" description="Disordered" evidence="7">
    <location>
        <begin position="359"/>
        <end position="383"/>
    </location>
</feature>
<dbReference type="Proteomes" id="UP000238479">
    <property type="component" value="Chromosome 3"/>
</dbReference>
<keyword evidence="4" id="KW-0862">Zinc</keyword>
<feature type="domain" description="HAT C-terminal dimerisation" evidence="8">
    <location>
        <begin position="405"/>
        <end position="489"/>
    </location>
</feature>
<dbReference type="Pfam" id="PF05699">
    <property type="entry name" value="Dimer_Tnp_hAT"/>
    <property type="match status" value="1"/>
</dbReference>
<dbReference type="InterPro" id="IPR025525">
    <property type="entry name" value="hAT-like_transposase_RNase-H"/>
</dbReference>
<dbReference type="AlphaFoldDB" id="A0A2P6RA62"/>
<keyword evidence="2" id="KW-0479">Metal-binding</keyword>
<reference evidence="10 11" key="1">
    <citation type="journal article" date="2018" name="Nat. Genet.">
        <title>The Rosa genome provides new insights in the design of modern roses.</title>
        <authorList>
            <person name="Bendahmane M."/>
        </authorList>
    </citation>
    <scope>NUCLEOTIDE SEQUENCE [LARGE SCALE GENOMIC DNA]</scope>
    <source>
        <strain evidence="11">cv. Old Blush</strain>
    </source>
</reference>
<dbReference type="PANTHER" id="PTHR46481">
    <property type="entry name" value="ZINC FINGER BED DOMAIN-CONTAINING PROTEIN 4"/>
    <property type="match status" value="1"/>
</dbReference>
<dbReference type="InterPro" id="IPR012337">
    <property type="entry name" value="RNaseH-like_sf"/>
</dbReference>
<dbReference type="GO" id="GO:0005634">
    <property type="term" value="C:nucleus"/>
    <property type="evidence" value="ECO:0007669"/>
    <property type="project" value="UniProtKB-SubCell"/>
</dbReference>
<protein>
    <submittedName>
        <fullName evidence="10">Putative HAT dimerization domain, ribonuclease H-like domain, hAT-like transposase, RNase-H</fullName>
    </submittedName>
</protein>
<dbReference type="PANTHER" id="PTHR46481:SF10">
    <property type="entry name" value="ZINC FINGER BED DOMAIN-CONTAINING PROTEIN 39"/>
    <property type="match status" value="1"/>
</dbReference>
<comment type="subcellular location">
    <subcellularLocation>
        <location evidence="1">Nucleus</location>
    </subcellularLocation>
</comment>
<comment type="caution">
    <text evidence="10">The sequence shown here is derived from an EMBL/GenBank/DDBJ whole genome shotgun (WGS) entry which is preliminary data.</text>
</comment>
<keyword evidence="11" id="KW-1185">Reference proteome</keyword>
<evidence type="ECO:0000256" key="1">
    <source>
        <dbReference type="ARBA" id="ARBA00004123"/>
    </source>
</evidence>
<keyword evidence="5" id="KW-0238">DNA-binding</keyword>
<evidence type="ECO:0000256" key="6">
    <source>
        <dbReference type="ARBA" id="ARBA00023242"/>
    </source>
</evidence>
<accession>A0A2P6RA62</accession>
<proteinExistence type="predicted"/>